<proteinExistence type="predicted"/>
<protein>
    <recommendedName>
        <fullName evidence="4">Streptogrisin C</fullName>
    </recommendedName>
</protein>
<evidence type="ECO:0000256" key="1">
    <source>
        <dbReference type="SAM" id="SignalP"/>
    </source>
</evidence>
<feature type="chain" id="PRO_5047414521" description="Streptogrisin C" evidence="1">
    <location>
        <begin position="28"/>
        <end position="445"/>
    </location>
</feature>
<dbReference type="Proteomes" id="UP001226691">
    <property type="component" value="Unassembled WGS sequence"/>
</dbReference>
<dbReference type="InterPro" id="IPR033116">
    <property type="entry name" value="TRYPSIN_SER"/>
</dbReference>
<keyword evidence="3" id="KW-1185">Reference proteome</keyword>
<evidence type="ECO:0000313" key="3">
    <source>
        <dbReference type="Proteomes" id="UP001226691"/>
    </source>
</evidence>
<name>A0ABU0TYB2_MICTR</name>
<dbReference type="InterPro" id="IPR043504">
    <property type="entry name" value="Peptidase_S1_PA_chymotrypsin"/>
</dbReference>
<comment type="caution">
    <text evidence="2">The sequence shown here is derived from an EMBL/GenBank/DDBJ whole genome shotgun (WGS) entry which is preliminary data.</text>
</comment>
<dbReference type="InterPro" id="IPR009003">
    <property type="entry name" value="Peptidase_S1_PA"/>
</dbReference>
<reference evidence="2 3" key="1">
    <citation type="submission" date="2023-07" db="EMBL/GenBank/DDBJ databases">
        <title>Functional and genomic diversity of the sorghum phyllosphere microbiome.</title>
        <authorList>
            <person name="Shade A."/>
        </authorList>
    </citation>
    <scope>NUCLEOTIDE SEQUENCE [LARGE SCALE GENOMIC DNA]</scope>
    <source>
        <strain evidence="2 3">SORGH_AS_1207</strain>
    </source>
</reference>
<organism evidence="2 3">
    <name type="scientific">Microbacterium trichothecenolyticum</name>
    <name type="common">Aureobacterium trichothecenolyticum</name>
    <dbReference type="NCBI Taxonomy" id="69370"/>
    <lineage>
        <taxon>Bacteria</taxon>
        <taxon>Bacillati</taxon>
        <taxon>Actinomycetota</taxon>
        <taxon>Actinomycetes</taxon>
        <taxon>Micrococcales</taxon>
        <taxon>Microbacteriaceae</taxon>
        <taxon>Microbacterium</taxon>
    </lineage>
</organism>
<dbReference type="PROSITE" id="PS00135">
    <property type="entry name" value="TRYPSIN_SER"/>
    <property type="match status" value="1"/>
</dbReference>
<keyword evidence="1" id="KW-0732">Signal</keyword>
<dbReference type="Gene3D" id="2.40.10.10">
    <property type="entry name" value="Trypsin-like serine proteases"/>
    <property type="match status" value="2"/>
</dbReference>
<gene>
    <name evidence="2" type="ORF">QE412_003073</name>
</gene>
<evidence type="ECO:0000313" key="2">
    <source>
        <dbReference type="EMBL" id="MDQ1124500.1"/>
    </source>
</evidence>
<dbReference type="SUPFAM" id="SSF50494">
    <property type="entry name" value="Trypsin-like serine proteases"/>
    <property type="match status" value="1"/>
</dbReference>
<evidence type="ECO:0008006" key="4">
    <source>
        <dbReference type="Google" id="ProtNLM"/>
    </source>
</evidence>
<dbReference type="EMBL" id="JAUTBF010000001">
    <property type="protein sequence ID" value="MDQ1124500.1"/>
    <property type="molecule type" value="Genomic_DNA"/>
</dbReference>
<sequence length="445" mass="46417">MKHRRSILIAVVAVFGLTSVTTAPAHADEAPESQLMGHLNSVSVDQPLPDGLAVMPVDKLDQARVLDLEATLAVTDILAADTGRSINTVTWDQNRDVLHFFAYGADEDLRSLIDSSIPADQDWDIVPAVRPIGEVEAIIEKIAADSSVLPAGVTFVSGTPAPDGASITIGVQSTSSSRLHSTLLPQEILDVPVTFITKERATTTTRVRNAAPLVAGGYMQGPASAGTMACSTGFPVLRNQDNQYNMLTADHCTDLQGASWTWGTGTHTVGRSTFQAPGDTDLELFIEPGSLSAWVFAGSYNDATSVLPIRGYVAPVGGNNVCYSGSRSGLVCSNVLESADTFNCVAAFQCYWVRWSTQSAGTPAAGNGDSGGPVIQLARRESDNTVGAYGVGAISMIPGGSSATCTGDPGSTAEGGRKCSANVGFAPLSRWASAQSTHSLVYTTS</sequence>
<accession>A0ABU0TYB2</accession>
<feature type="signal peptide" evidence="1">
    <location>
        <begin position="1"/>
        <end position="27"/>
    </location>
</feature>